<dbReference type="EMBL" id="CP109491">
    <property type="protein sequence ID" value="WUX41807.1"/>
    <property type="molecule type" value="Genomic_DNA"/>
</dbReference>
<gene>
    <name evidence="1" type="ORF">OG367_38770</name>
</gene>
<proteinExistence type="predicted"/>
<evidence type="ECO:0000313" key="1">
    <source>
        <dbReference type="EMBL" id="WUX41807.1"/>
    </source>
</evidence>
<sequence length="92" mass="10106">MEPFKVTVTPEQQAALRERRAEVFAPMTRAVAKLNHVYVFGKSAEHPGIIDSTVMATHHMGRMLEQLRSLNESRVAELRAGNLAAAVAPPQA</sequence>
<organism evidence="1 2">
    <name type="scientific">Streptomyces anulatus</name>
    <name type="common">Streptomyces chrysomallus</name>
    <dbReference type="NCBI Taxonomy" id="1892"/>
    <lineage>
        <taxon>Bacteria</taxon>
        <taxon>Bacillati</taxon>
        <taxon>Actinomycetota</taxon>
        <taxon>Actinomycetes</taxon>
        <taxon>Kitasatosporales</taxon>
        <taxon>Streptomycetaceae</taxon>
        <taxon>Streptomyces</taxon>
    </lineage>
</organism>
<dbReference type="RefSeq" id="WP_098891994.1">
    <property type="nucleotide sequence ID" value="NZ_CP109126.1"/>
</dbReference>
<name>A0ABZ1ZWJ4_STRAQ</name>
<accession>A0ABZ1ZWJ4</accession>
<protein>
    <submittedName>
        <fullName evidence="1">Uncharacterized protein</fullName>
    </submittedName>
</protein>
<dbReference type="Proteomes" id="UP001431926">
    <property type="component" value="Chromosome"/>
</dbReference>
<evidence type="ECO:0000313" key="2">
    <source>
        <dbReference type="Proteomes" id="UP001431926"/>
    </source>
</evidence>
<reference evidence="1" key="1">
    <citation type="submission" date="2022-10" db="EMBL/GenBank/DDBJ databases">
        <title>The complete genomes of actinobacterial strains from the NBC collection.</title>
        <authorList>
            <person name="Joergensen T.S."/>
            <person name="Alvarez Arevalo M."/>
            <person name="Sterndorff E.B."/>
            <person name="Faurdal D."/>
            <person name="Vuksanovic O."/>
            <person name="Mourched A.-S."/>
            <person name="Charusanti P."/>
            <person name="Shaw S."/>
            <person name="Blin K."/>
            <person name="Weber T."/>
        </authorList>
    </citation>
    <scope>NUCLEOTIDE SEQUENCE</scope>
    <source>
        <strain evidence="1">NBC_01436</strain>
    </source>
</reference>
<keyword evidence="2" id="KW-1185">Reference proteome</keyword>